<proteinExistence type="predicted"/>
<name>A0A2S7DZI8_9XANT</name>
<feature type="signal peptide" evidence="1">
    <location>
        <begin position="1"/>
        <end position="20"/>
    </location>
</feature>
<sequence length="113" mass="12238">MLTRFLISSWLTLTCFQTYAGNILPQDGPGITLMVLRGEVSPLEKLSNSDGLAKLPAKAGLFRAESNFDASNKAIEEFLKDRKVLAQKGAGAEVSPRFSAHDHLVVDVFGQCA</sequence>
<dbReference type="EMBL" id="MDEJ01000324">
    <property type="protein sequence ID" value="PPU79253.1"/>
    <property type="molecule type" value="Genomic_DNA"/>
</dbReference>
<keyword evidence="1" id="KW-0732">Signal</keyword>
<feature type="chain" id="PRO_5015640596" evidence="1">
    <location>
        <begin position="21"/>
        <end position="113"/>
    </location>
</feature>
<evidence type="ECO:0000313" key="2">
    <source>
        <dbReference type="EMBL" id="PPU79253.1"/>
    </source>
</evidence>
<keyword evidence="3" id="KW-1185">Reference proteome</keyword>
<dbReference type="Proteomes" id="UP000239939">
    <property type="component" value="Unassembled WGS sequence"/>
</dbReference>
<gene>
    <name evidence="2" type="ORF">XpopCFBP1817_20730</name>
</gene>
<comment type="caution">
    <text evidence="2">The sequence shown here is derived from an EMBL/GenBank/DDBJ whole genome shotgun (WGS) entry which is preliminary data.</text>
</comment>
<protein>
    <submittedName>
        <fullName evidence="2">Uncharacterized protein</fullName>
    </submittedName>
</protein>
<organism evidence="2 3">
    <name type="scientific">Xanthomonas populi</name>
    <dbReference type="NCBI Taxonomy" id="53414"/>
    <lineage>
        <taxon>Bacteria</taxon>
        <taxon>Pseudomonadati</taxon>
        <taxon>Pseudomonadota</taxon>
        <taxon>Gammaproteobacteria</taxon>
        <taxon>Lysobacterales</taxon>
        <taxon>Lysobacteraceae</taxon>
        <taxon>Xanthomonas</taxon>
    </lineage>
</organism>
<evidence type="ECO:0000256" key="1">
    <source>
        <dbReference type="SAM" id="SignalP"/>
    </source>
</evidence>
<reference evidence="3" key="1">
    <citation type="submission" date="2016-08" db="EMBL/GenBank/DDBJ databases">
        <authorList>
            <person name="Merda D."/>
            <person name="Briand M."/>
            <person name="Taghouti G."/>
            <person name="Carrere S."/>
            <person name="Gouzy J."/>
            <person name="Portier P."/>
            <person name="Jacques M.-A."/>
            <person name="Fischer-Le Saux M."/>
        </authorList>
    </citation>
    <scope>NUCLEOTIDE SEQUENCE [LARGE SCALE GENOMIC DNA]</scope>
    <source>
        <strain evidence="3">CFBP1817</strain>
    </source>
</reference>
<evidence type="ECO:0000313" key="3">
    <source>
        <dbReference type="Proteomes" id="UP000239939"/>
    </source>
</evidence>
<accession>A0A2S7DZI8</accession>
<dbReference type="AlphaFoldDB" id="A0A2S7DZI8"/>